<accession>A0AAD8NT81</accession>
<proteinExistence type="predicted"/>
<organism evidence="1 2">
    <name type="scientific">Tagetes erecta</name>
    <name type="common">African marigold</name>
    <dbReference type="NCBI Taxonomy" id="13708"/>
    <lineage>
        <taxon>Eukaryota</taxon>
        <taxon>Viridiplantae</taxon>
        <taxon>Streptophyta</taxon>
        <taxon>Embryophyta</taxon>
        <taxon>Tracheophyta</taxon>
        <taxon>Spermatophyta</taxon>
        <taxon>Magnoliopsida</taxon>
        <taxon>eudicotyledons</taxon>
        <taxon>Gunneridae</taxon>
        <taxon>Pentapetalae</taxon>
        <taxon>asterids</taxon>
        <taxon>campanulids</taxon>
        <taxon>Asterales</taxon>
        <taxon>Asteraceae</taxon>
        <taxon>Asteroideae</taxon>
        <taxon>Heliantheae alliance</taxon>
        <taxon>Tageteae</taxon>
        <taxon>Tagetes</taxon>
    </lineage>
</organism>
<dbReference type="Proteomes" id="UP001229421">
    <property type="component" value="Unassembled WGS sequence"/>
</dbReference>
<dbReference type="AlphaFoldDB" id="A0AAD8NT81"/>
<dbReference type="EMBL" id="JAUHHV010000004">
    <property type="protein sequence ID" value="KAK1427440.1"/>
    <property type="molecule type" value="Genomic_DNA"/>
</dbReference>
<protein>
    <submittedName>
        <fullName evidence="1">Uncharacterized protein</fullName>
    </submittedName>
</protein>
<comment type="caution">
    <text evidence="1">The sequence shown here is derived from an EMBL/GenBank/DDBJ whole genome shotgun (WGS) entry which is preliminary data.</text>
</comment>
<evidence type="ECO:0000313" key="1">
    <source>
        <dbReference type="EMBL" id="KAK1427440.1"/>
    </source>
</evidence>
<name>A0AAD8NT81_TARER</name>
<sequence>MLEDIRRRLNEYDETMNSLQIGMLESRDGVRFQVGEKIMDDEPLIKLSNELDDTFEDEEPTIALVSALANASRDKEMDQTKGVEPVLRNVEAIKRFMRSSRKNLNSVLKN</sequence>
<evidence type="ECO:0000313" key="2">
    <source>
        <dbReference type="Proteomes" id="UP001229421"/>
    </source>
</evidence>
<reference evidence="1" key="1">
    <citation type="journal article" date="2023" name="bioRxiv">
        <title>Improved chromosome-level genome assembly for marigold (Tagetes erecta).</title>
        <authorList>
            <person name="Jiang F."/>
            <person name="Yuan L."/>
            <person name="Wang S."/>
            <person name="Wang H."/>
            <person name="Xu D."/>
            <person name="Wang A."/>
            <person name="Fan W."/>
        </authorList>
    </citation>
    <scope>NUCLEOTIDE SEQUENCE</scope>
    <source>
        <strain evidence="1">WSJ</strain>
        <tissue evidence="1">Leaf</tissue>
    </source>
</reference>
<keyword evidence="2" id="KW-1185">Reference proteome</keyword>
<gene>
    <name evidence="1" type="ORF">QVD17_16126</name>
</gene>